<organism evidence="2 3">
    <name type="scientific">Candidatus Pullichristensenella stercorigallinarum</name>
    <dbReference type="NCBI Taxonomy" id="2840909"/>
    <lineage>
        <taxon>Bacteria</taxon>
        <taxon>Bacillati</taxon>
        <taxon>Bacillota</taxon>
        <taxon>Clostridia</taxon>
        <taxon>Candidatus Pullichristensenella</taxon>
    </lineage>
</organism>
<evidence type="ECO:0000313" key="3">
    <source>
        <dbReference type="Proteomes" id="UP000824260"/>
    </source>
</evidence>
<accession>A0A9D0ZK00</accession>
<gene>
    <name evidence="2" type="ORF">IAA52_01130</name>
</gene>
<evidence type="ECO:0000313" key="2">
    <source>
        <dbReference type="EMBL" id="HIQ81684.1"/>
    </source>
</evidence>
<feature type="domain" description="FRG" evidence="1">
    <location>
        <begin position="28"/>
        <end position="124"/>
    </location>
</feature>
<reference evidence="2" key="1">
    <citation type="submission" date="2020-10" db="EMBL/GenBank/DDBJ databases">
        <authorList>
            <person name="Gilroy R."/>
        </authorList>
    </citation>
    <scope>NUCLEOTIDE SEQUENCE</scope>
    <source>
        <strain evidence="2">ChiSjej6B24-2974</strain>
    </source>
</reference>
<dbReference type="SMART" id="SM00901">
    <property type="entry name" value="FRG"/>
    <property type="match status" value="1"/>
</dbReference>
<reference evidence="2" key="2">
    <citation type="journal article" date="2021" name="PeerJ">
        <title>Extensive microbial diversity within the chicken gut microbiome revealed by metagenomics and culture.</title>
        <authorList>
            <person name="Gilroy R."/>
            <person name="Ravi A."/>
            <person name="Getino M."/>
            <person name="Pursley I."/>
            <person name="Horton D.L."/>
            <person name="Alikhan N.F."/>
            <person name="Baker D."/>
            <person name="Gharbi K."/>
            <person name="Hall N."/>
            <person name="Watson M."/>
            <person name="Adriaenssens E.M."/>
            <person name="Foster-Nyarko E."/>
            <person name="Jarju S."/>
            <person name="Secka A."/>
            <person name="Antonio M."/>
            <person name="Oren A."/>
            <person name="Chaudhuri R.R."/>
            <person name="La Ragione R."/>
            <person name="Hildebrand F."/>
            <person name="Pallen M.J."/>
        </authorList>
    </citation>
    <scope>NUCLEOTIDE SEQUENCE</scope>
    <source>
        <strain evidence="2">ChiSjej6B24-2974</strain>
    </source>
</reference>
<dbReference type="EMBL" id="DVFZ01000013">
    <property type="protein sequence ID" value="HIQ81684.1"/>
    <property type="molecule type" value="Genomic_DNA"/>
</dbReference>
<name>A0A9D0ZK00_9FIRM</name>
<evidence type="ECO:0000259" key="1">
    <source>
        <dbReference type="SMART" id="SM00901"/>
    </source>
</evidence>
<proteinExistence type="predicted"/>
<dbReference type="Pfam" id="PF08867">
    <property type="entry name" value="FRG"/>
    <property type="match status" value="1"/>
</dbReference>
<protein>
    <submittedName>
        <fullName evidence="2">FRG domain-containing protein</fullName>
    </submittedName>
</protein>
<comment type="caution">
    <text evidence="2">The sequence shown here is derived from an EMBL/GenBank/DDBJ whole genome shotgun (WGS) entry which is preliminary data.</text>
</comment>
<dbReference type="AlphaFoldDB" id="A0A9D0ZK00"/>
<sequence>MLEIVIQNWEDLQKAVFDDVWDDKIMRYRANRIYRGAADKDWRLVPSLNRVCGHNLKLEQAVFRSFRKYGYADLAQYSGFWQLLPVAQHYGLPTRLLDWSYSPLVAAHFATEDTDAYDRDGAIWCIDATEVKKRLPERLRKRLEDTNSNIFSIGMLEDEMHDFDDMQAMSEEPFAMFFEPASMLDRIANQYALFSVVSDPKVLLSDILEQQEIDYYKIIIPSEVKLEIRDKLDYINISERMLYPGLDGICRWIARQYSALGPKYNRRPEDLPPA</sequence>
<dbReference type="InterPro" id="IPR014966">
    <property type="entry name" value="FRG-dom"/>
</dbReference>
<dbReference type="Proteomes" id="UP000824260">
    <property type="component" value="Unassembled WGS sequence"/>
</dbReference>